<accession>A0A1G8KI94</accession>
<dbReference type="EMBL" id="FNDU01000007">
    <property type="protein sequence ID" value="SDI43149.1"/>
    <property type="molecule type" value="Genomic_DNA"/>
</dbReference>
<dbReference type="OrthoDB" id="9814215at2"/>
<dbReference type="STRING" id="930129.SAMN05216352_107243"/>
<dbReference type="SUPFAM" id="SSF55331">
    <property type="entry name" value="Tautomerase/MIF"/>
    <property type="match status" value="1"/>
</dbReference>
<dbReference type="PANTHER" id="PTHR37950">
    <property type="entry name" value="4-HYDROXYPHENYLACETATE CATABOLISM PROTEIN"/>
    <property type="match status" value="1"/>
</dbReference>
<dbReference type="PANTHER" id="PTHR37950:SF1">
    <property type="entry name" value="4-HYDROXYPHENYLACETATE CATABOLISM PROTEIN"/>
    <property type="match status" value="1"/>
</dbReference>
<proteinExistence type="predicted"/>
<dbReference type="CDD" id="cd00580">
    <property type="entry name" value="CHMI"/>
    <property type="match status" value="1"/>
</dbReference>
<dbReference type="InterPro" id="IPR004220">
    <property type="entry name" value="5-COMe_2-OHmuconate_Isoase"/>
</dbReference>
<keyword evidence="1" id="KW-0413">Isomerase</keyword>
<dbReference type="InterPro" id="IPR014347">
    <property type="entry name" value="Tautomerase/MIF_sf"/>
</dbReference>
<keyword evidence="2" id="KW-1185">Reference proteome</keyword>
<organism evidence="1 2">
    <name type="scientific">Alteribacillus bidgolensis</name>
    <dbReference type="NCBI Taxonomy" id="930129"/>
    <lineage>
        <taxon>Bacteria</taxon>
        <taxon>Bacillati</taxon>
        <taxon>Bacillota</taxon>
        <taxon>Bacilli</taxon>
        <taxon>Bacillales</taxon>
        <taxon>Bacillaceae</taxon>
        <taxon>Alteribacillus</taxon>
    </lineage>
</organism>
<dbReference type="Gene3D" id="3.30.429.10">
    <property type="entry name" value="Macrophage Migration Inhibitory Factor"/>
    <property type="match status" value="1"/>
</dbReference>
<reference evidence="1 2" key="1">
    <citation type="submission" date="2016-10" db="EMBL/GenBank/DDBJ databases">
        <authorList>
            <person name="de Groot N.N."/>
        </authorList>
    </citation>
    <scope>NUCLEOTIDE SEQUENCE [LARGE SCALE GENOMIC DNA]</scope>
    <source>
        <strain evidence="2">P4B,CCM 7963,CECT 7998,DSM 25260,IBRC-M 10614,KCTC 13821</strain>
    </source>
</reference>
<dbReference type="Proteomes" id="UP000199017">
    <property type="component" value="Unassembled WGS sequence"/>
</dbReference>
<evidence type="ECO:0000313" key="1">
    <source>
        <dbReference type="EMBL" id="SDI43149.1"/>
    </source>
</evidence>
<name>A0A1G8KI94_9BACI</name>
<dbReference type="GO" id="GO:0008704">
    <property type="term" value="F:5-carboxymethyl-2-hydroxymuconate delta-isomerase activity"/>
    <property type="evidence" value="ECO:0007669"/>
    <property type="project" value="InterPro"/>
</dbReference>
<dbReference type="AlphaFoldDB" id="A0A1G8KI94"/>
<dbReference type="Pfam" id="PF02962">
    <property type="entry name" value="CHMI"/>
    <property type="match status" value="1"/>
</dbReference>
<dbReference type="RefSeq" id="WP_091585772.1">
    <property type="nucleotide sequence ID" value="NZ_FNDU01000007.1"/>
</dbReference>
<protein>
    <submittedName>
        <fullName evidence="1">5-carboxymethyl-2-hydroxymuconate delta isomerase</fullName>
    </submittedName>
</protein>
<evidence type="ECO:0000313" key="2">
    <source>
        <dbReference type="Proteomes" id="UP000199017"/>
    </source>
</evidence>
<sequence>MPHFIVEYTNNLREDGEIKNLLKKINKILIERSDVFPIGGIRSRAIELQDYVIADGTEDDAFVHAQLKIGTGRSQAEKTEACDAIFEEMKQHFSDLFERRYLGLSFELVEFQNGTYKHNNIHTRFKK</sequence>
<gene>
    <name evidence="1" type="ORF">SAMN05216352_107243</name>
</gene>